<dbReference type="EMBL" id="QVME01000011">
    <property type="protein sequence ID" value="RGE65783.1"/>
    <property type="molecule type" value="Genomic_DNA"/>
</dbReference>
<dbReference type="AlphaFoldDB" id="A0A1Y4MVZ1"/>
<dbReference type="Proteomes" id="UP000260828">
    <property type="component" value="Unassembled WGS sequence"/>
</dbReference>
<gene>
    <name evidence="1" type="ORF">B5F11_14635</name>
    <name evidence="2" type="ORF">DXC40_16155</name>
</gene>
<evidence type="ECO:0000313" key="4">
    <source>
        <dbReference type="Proteomes" id="UP000260828"/>
    </source>
</evidence>
<reference evidence="3" key="1">
    <citation type="submission" date="2017-04" db="EMBL/GenBank/DDBJ databases">
        <title>Function of individual gut microbiota members based on whole genome sequencing of pure cultures obtained from chicken caecum.</title>
        <authorList>
            <person name="Medvecky M."/>
            <person name="Cejkova D."/>
            <person name="Polansky O."/>
            <person name="Karasova D."/>
            <person name="Kubasova T."/>
            <person name="Cizek A."/>
            <person name="Rychlik I."/>
        </authorList>
    </citation>
    <scope>NUCLEOTIDE SEQUENCE [LARGE SCALE GENOMIC DNA]</scope>
    <source>
        <strain evidence="3">An175</strain>
    </source>
</reference>
<reference evidence="2 4" key="3">
    <citation type="submission" date="2018-08" db="EMBL/GenBank/DDBJ databases">
        <title>A genome reference for cultivated species of the human gut microbiota.</title>
        <authorList>
            <person name="Zou Y."/>
            <person name="Xue W."/>
            <person name="Luo G."/>
        </authorList>
    </citation>
    <scope>NUCLEOTIDE SEQUENCE [LARGE SCALE GENOMIC DNA]</scope>
    <source>
        <strain evidence="2 4">TF05-12AC</strain>
    </source>
</reference>
<protein>
    <submittedName>
        <fullName evidence="1">Uncharacterized protein</fullName>
    </submittedName>
</protein>
<comment type="caution">
    <text evidence="1">The sequence shown here is derived from an EMBL/GenBank/DDBJ whole genome shotgun (WGS) entry which is preliminary data.</text>
</comment>
<dbReference type="Proteomes" id="UP000196386">
    <property type="component" value="Unassembled WGS sequence"/>
</dbReference>
<evidence type="ECO:0000313" key="2">
    <source>
        <dbReference type="EMBL" id="RGE65783.1"/>
    </source>
</evidence>
<organism evidence="1 3">
    <name type="scientific">Anaerotruncus colihominis</name>
    <dbReference type="NCBI Taxonomy" id="169435"/>
    <lineage>
        <taxon>Bacteria</taxon>
        <taxon>Bacillati</taxon>
        <taxon>Bacillota</taxon>
        <taxon>Clostridia</taxon>
        <taxon>Eubacteriales</taxon>
        <taxon>Oscillospiraceae</taxon>
        <taxon>Anaerotruncus</taxon>
    </lineage>
</organism>
<evidence type="ECO:0000313" key="3">
    <source>
        <dbReference type="Proteomes" id="UP000196386"/>
    </source>
</evidence>
<sequence>MKADFSADKTKNAGCPSGLHNFFVTDSGIKRRCFGCGGFVNRPIKGRLYTHRLFAPHTPGGLQNFFLQRCFGGFTRFSAFVIL</sequence>
<name>A0A1Y4MVZ1_9FIRM</name>
<accession>A0A1Y4MVZ1</accession>
<reference evidence="1" key="2">
    <citation type="journal article" date="2018" name="BMC Genomics">
        <title>Whole genome sequencing and function prediction of 133 gut anaerobes isolated from chicken caecum in pure cultures.</title>
        <authorList>
            <person name="Medvecky M."/>
            <person name="Cejkova D."/>
            <person name="Polansky O."/>
            <person name="Karasova D."/>
            <person name="Kubasova T."/>
            <person name="Cizek A."/>
            <person name="Rychlik I."/>
        </authorList>
    </citation>
    <scope>NUCLEOTIDE SEQUENCE</scope>
    <source>
        <strain evidence="1">An175</strain>
    </source>
</reference>
<evidence type="ECO:0000313" key="1">
    <source>
        <dbReference type="EMBL" id="OUP68155.1"/>
    </source>
</evidence>
<proteinExistence type="predicted"/>
<dbReference type="EMBL" id="NFKP01000021">
    <property type="protein sequence ID" value="OUP68155.1"/>
    <property type="molecule type" value="Genomic_DNA"/>
</dbReference>